<proteinExistence type="predicted"/>
<organism evidence="3 4">
    <name type="scientific">Paracoccus isoporae</name>
    <dbReference type="NCBI Taxonomy" id="591205"/>
    <lineage>
        <taxon>Bacteria</taxon>
        <taxon>Pseudomonadati</taxon>
        <taxon>Pseudomonadota</taxon>
        <taxon>Alphaproteobacteria</taxon>
        <taxon>Rhodobacterales</taxon>
        <taxon>Paracoccaceae</taxon>
        <taxon>Paracoccus</taxon>
    </lineage>
</organism>
<dbReference type="Pfam" id="PF00353">
    <property type="entry name" value="HemolysinCabind"/>
    <property type="match status" value="3"/>
</dbReference>
<dbReference type="InterPro" id="IPR050557">
    <property type="entry name" value="RTX_toxin/Mannuronan_C5-epim"/>
</dbReference>
<sequence>MTVNKPSVTRSFSRGPDATSIIVMAGPAAEPAMQGMVNPGIRVSEMPFPLPPYKAAPSDQRQADIADIRPILVAHINPEAVMPPPVVPDHIIAGDDGPNTLIGDGATPLHGGKGDDLYIITGPERFMSAVEWVGEGIDTVIAEVDYEMSGYYEIENLTLAGPEAVTGIGNNLNNVITGNLNDNVLLGKHGKDTLKGWGGDDRLDGGPGPDKMFGGKGDDLYIVGHAGDKVIEAAASGTDTVISWADYQLGGHVENLILRGFGKIDGTGNHQDNDISGTEEANILRGLPGDDTLKGWDGDDTLDGGWGADKMFGGQGDDRYMVDDIGDRVIEAPGTGTDTVLSSVSFRLSASVENLHLVGPKPISGSGNAAGNMMSGNHAANILKGHDGADSISGQGGFDRIVGGKGNDLLNGGAGRDTFVFFQNDGRDVIQDFTIGADLIEFRTGGGRFDDLTISQQGNKAVLAFAGSTVVLNAVNADDLDAGDFLFF</sequence>
<protein>
    <submittedName>
        <fullName evidence="3">Ca2+-binding protein, RTX toxin-related</fullName>
    </submittedName>
</protein>
<dbReference type="PRINTS" id="PR00313">
    <property type="entry name" value="CABNDNGRPT"/>
</dbReference>
<dbReference type="EMBL" id="FNAH01000002">
    <property type="protein sequence ID" value="SDD62227.1"/>
    <property type="molecule type" value="Genomic_DNA"/>
</dbReference>
<dbReference type="InterPro" id="IPR011049">
    <property type="entry name" value="Serralysin-like_metalloprot_C"/>
</dbReference>
<comment type="subcellular location">
    <subcellularLocation>
        <location evidence="1">Secreted</location>
    </subcellularLocation>
</comment>
<dbReference type="PANTHER" id="PTHR38340:SF1">
    <property type="entry name" value="S-LAYER PROTEIN"/>
    <property type="match status" value="1"/>
</dbReference>
<dbReference type="InterPro" id="IPR001343">
    <property type="entry name" value="Hemolysn_Ca-bd"/>
</dbReference>
<dbReference type="Proteomes" id="UP000199344">
    <property type="component" value="Unassembled WGS sequence"/>
</dbReference>
<dbReference type="STRING" id="591205.SAMN05421538_10269"/>
<dbReference type="InterPro" id="IPR018511">
    <property type="entry name" value="Hemolysin-typ_Ca-bd_CS"/>
</dbReference>
<gene>
    <name evidence="3" type="ORF">SAMN05421538_10269</name>
</gene>
<dbReference type="GO" id="GO:0005509">
    <property type="term" value="F:calcium ion binding"/>
    <property type="evidence" value="ECO:0007669"/>
    <property type="project" value="InterPro"/>
</dbReference>
<evidence type="ECO:0000313" key="3">
    <source>
        <dbReference type="EMBL" id="SDD62227.1"/>
    </source>
</evidence>
<evidence type="ECO:0000313" key="4">
    <source>
        <dbReference type="Proteomes" id="UP000199344"/>
    </source>
</evidence>
<dbReference type="GO" id="GO:0005576">
    <property type="term" value="C:extracellular region"/>
    <property type="evidence" value="ECO:0007669"/>
    <property type="project" value="UniProtKB-SubCell"/>
</dbReference>
<evidence type="ECO:0000256" key="1">
    <source>
        <dbReference type="ARBA" id="ARBA00004613"/>
    </source>
</evidence>
<dbReference type="RefSeq" id="WP_143025619.1">
    <property type="nucleotide sequence ID" value="NZ_FNAH01000002.1"/>
</dbReference>
<name>A0A1G6WAG9_9RHOB</name>
<evidence type="ECO:0000256" key="2">
    <source>
        <dbReference type="ARBA" id="ARBA00022525"/>
    </source>
</evidence>
<dbReference type="Gene3D" id="2.150.10.10">
    <property type="entry name" value="Serralysin-like metalloprotease, C-terminal"/>
    <property type="match status" value="3"/>
</dbReference>
<keyword evidence="2" id="KW-0964">Secreted</keyword>
<reference evidence="3 4" key="1">
    <citation type="submission" date="2016-10" db="EMBL/GenBank/DDBJ databases">
        <authorList>
            <person name="de Groot N.N."/>
        </authorList>
    </citation>
    <scope>NUCLEOTIDE SEQUENCE [LARGE SCALE GENOMIC DNA]</scope>
    <source>
        <strain evidence="3 4">DSM 22220</strain>
    </source>
</reference>
<dbReference type="PROSITE" id="PS00330">
    <property type="entry name" value="HEMOLYSIN_CALCIUM"/>
    <property type="match status" value="4"/>
</dbReference>
<dbReference type="AlphaFoldDB" id="A0A1G6WAG9"/>
<accession>A0A1G6WAG9</accession>
<keyword evidence="4" id="KW-1185">Reference proteome</keyword>
<dbReference type="SUPFAM" id="SSF51120">
    <property type="entry name" value="beta-Roll"/>
    <property type="match status" value="3"/>
</dbReference>
<dbReference type="OrthoDB" id="7667126at2"/>
<dbReference type="PANTHER" id="PTHR38340">
    <property type="entry name" value="S-LAYER PROTEIN"/>
    <property type="match status" value="1"/>
</dbReference>